<feature type="transmembrane region" description="Helical" evidence="6">
    <location>
        <begin position="173"/>
        <end position="189"/>
    </location>
</feature>
<keyword evidence="4 6" id="KW-1133">Transmembrane helix</keyword>
<sequence>MELLFAAVIVLVVAFAFMNGFHDAAITVGNAVVHRALTPRLALALAAVFNFIGALLGQGIAQVVAENIIELPSDHRDILLIVFAGVLGGLLWNIATYLAALPVSSTHCLFGGLIGAGLVFGASSSGHELFTSVLAPLVLTPLVAFVLAMLAMRAMAAFGGSLATKPLFRRSRIISSVLAGGLSLAHGIQDAQKSAAIMMVAVLAYTTSAPVGLEAFSIDWPVRITIAVALALGTLVSGWRIARTLSVRMVDLDPVKAAVSDFTSTTFMYITALMLRVPVSMSFIVVAANLGTQLGGRRASVRMRYLMPVVGSWLLSLPAAGLLAALLALPLLALRA</sequence>
<evidence type="ECO:0000256" key="3">
    <source>
        <dbReference type="ARBA" id="ARBA00022692"/>
    </source>
</evidence>
<feature type="transmembrane region" description="Helical" evidence="6">
    <location>
        <begin position="129"/>
        <end position="152"/>
    </location>
</feature>
<keyword evidence="3 6" id="KW-0812">Transmembrane</keyword>
<evidence type="ECO:0000313" key="8">
    <source>
        <dbReference type="Proteomes" id="UP001500642"/>
    </source>
</evidence>
<evidence type="ECO:0000313" key="7">
    <source>
        <dbReference type="EMBL" id="GAA4384435.1"/>
    </source>
</evidence>
<comment type="caution">
    <text evidence="7">The sequence shown here is derived from an EMBL/GenBank/DDBJ whole genome shotgun (WGS) entry which is preliminary data.</text>
</comment>
<evidence type="ECO:0000256" key="6">
    <source>
        <dbReference type="SAM" id="Phobius"/>
    </source>
</evidence>
<dbReference type="EMBL" id="BAABGL010000002">
    <property type="protein sequence ID" value="GAA4384435.1"/>
    <property type="molecule type" value="Genomic_DNA"/>
</dbReference>
<feature type="transmembrane region" description="Helical" evidence="6">
    <location>
        <begin position="195"/>
        <end position="213"/>
    </location>
</feature>
<reference evidence="8" key="1">
    <citation type="journal article" date="2019" name="Int. J. Syst. Evol. Microbiol.">
        <title>The Global Catalogue of Microorganisms (GCM) 10K type strain sequencing project: providing services to taxonomists for standard genome sequencing and annotation.</title>
        <authorList>
            <consortium name="The Broad Institute Genomics Platform"/>
            <consortium name="The Broad Institute Genome Sequencing Center for Infectious Disease"/>
            <person name="Wu L."/>
            <person name="Ma J."/>
        </authorList>
    </citation>
    <scope>NUCLEOTIDE SEQUENCE [LARGE SCALE GENOMIC DNA]</scope>
    <source>
        <strain evidence="8">JCM 17808</strain>
    </source>
</reference>
<dbReference type="Proteomes" id="UP001500642">
    <property type="component" value="Unassembled WGS sequence"/>
</dbReference>
<evidence type="ECO:0000256" key="4">
    <source>
        <dbReference type="ARBA" id="ARBA00022989"/>
    </source>
</evidence>
<gene>
    <name evidence="7" type="primary">pitH</name>
    <name evidence="7" type="ORF">GCM10023167_05150</name>
</gene>
<comment type="subcellular location">
    <subcellularLocation>
        <location evidence="1">Membrane</location>
        <topology evidence="1">Multi-pass membrane protein</topology>
    </subcellularLocation>
</comment>
<organism evidence="7 8">
    <name type="scientific">Brevibacterium pityocampae</name>
    <dbReference type="NCBI Taxonomy" id="506594"/>
    <lineage>
        <taxon>Bacteria</taxon>
        <taxon>Bacillati</taxon>
        <taxon>Actinomycetota</taxon>
        <taxon>Actinomycetes</taxon>
        <taxon>Micrococcales</taxon>
        <taxon>Brevibacteriaceae</taxon>
        <taxon>Brevibacterium</taxon>
    </lineage>
</organism>
<evidence type="ECO:0000256" key="5">
    <source>
        <dbReference type="ARBA" id="ARBA00023136"/>
    </source>
</evidence>
<keyword evidence="5 6" id="KW-0472">Membrane</keyword>
<feature type="transmembrane region" description="Helical" evidence="6">
    <location>
        <begin position="220"/>
        <end position="242"/>
    </location>
</feature>
<feature type="transmembrane region" description="Helical" evidence="6">
    <location>
        <begin position="41"/>
        <end position="65"/>
    </location>
</feature>
<evidence type="ECO:0000256" key="1">
    <source>
        <dbReference type="ARBA" id="ARBA00004141"/>
    </source>
</evidence>
<feature type="transmembrane region" description="Helical" evidence="6">
    <location>
        <begin position="267"/>
        <end position="290"/>
    </location>
</feature>
<protein>
    <submittedName>
        <fullName evidence="7">Low-affinity phosphate transporter PitH</fullName>
    </submittedName>
</protein>
<keyword evidence="2" id="KW-0813">Transport</keyword>
<name>A0ABP8J3N8_9MICO</name>
<dbReference type="InterPro" id="IPR001204">
    <property type="entry name" value="Phos_transporter"/>
</dbReference>
<dbReference type="PANTHER" id="PTHR11101">
    <property type="entry name" value="PHOSPHATE TRANSPORTER"/>
    <property type="match status" value="1"/>
</dbReference>
<dbReference type="Pfam" id="PF01384">
    <property type="entry name" value="PHO4"/>
    <property type="match status" value="2"/>
</dbReference>
<feature type="transmembrane region" description="Helical" evidence="6">
    <location>
        <begin position="310"/>
        <end position="333"/>
    </location>
</feature>
<dbReference type="PANTHER" id="PTHR11101:SF80">
    <property type="entry name" value="PHOSPHATE TRANSPORTER"/>
    <property type="match status" value="1"/>
</dbReference>
<accession>A0ABP8J3N8</accession>
<proteinExistence type="predicted"/>
<feature type="transmembrane region" description="Helical" evidence="6">
    <location>
        <begin position="77"/>
        <end position="100"/>
    </location>
</feature>
<keyword evidence="8" id="KW-1185">Reference proteome</keyword>
<evidence type="ECO:0000256" key="2">
    <source>
        <dbReference type="ARBA" id="ARBA00022448"/>
    </source>
</evidence>
<dbReference type="RefSeq" id="WP_137318847.1">
    <property type="nucleotide sequence ID" value="NZ_BAABGL010000002.1"/>
</dbReference>